<dbReference type="EMBL" id="JAPWTK010000390">
    <property type="protein sequence ID" value="KAJ8941060.1"/>
    <property type="molecule type" value="Genomic_DNA"/>
</dbReference>
<feature type="region of interest" description="Disordered" evidence="1">
    <location>
        <begin position="57"/>
        <end position="159"/>
    </location>
</feature>
<gene>
    <name evidence="2" type="ORF">NQ318_006834</name>
</gene>
<protein>
    <submittedName>
        <fullName evidence="2">Uncharacterized protein</fullName>
    </submittedName>
</protein>
<evidence type="ECO:0000256" key="1">
    <source>
        <dbReference type="SAM" id="MobiDB-lite"/>
    </source>
</evidence>
<feature type="compositionally biased region" description="Polar residues" evidence="1">
    <location>
        <begin position="149"/>
        <end position="159"/>
    </location>
</feature>
<feature type="compositionally biased region" description="Low complexity" evidence="1">
    <location>
        <begin position="63"/>
        <end position="76"/>
    </location>
</feature>
<evidence type="ECO:0000313" key="3">
    <source>
        <dbReference type="Proteomes" id="UP001162162"/>
    </source>
</evidence>
<evidence type="ECO:0000313" key="2">
    <source>
        <dbReference type="EMBL" id="KAJ8941060.1"/>
    </source>
</evidence>
<keyword evidence="3" id="KW-1185">Reference proteome</keyword>
<organism evidence="2 3">
    <name type="scientific">Aromia moschata</name>
    <dbReference type="NCBI Taxonomy" id="1265417"/>
    <lineage>
        <taxon>Eukaryota</taxon>
        <taxon>Metazoa</taxon>
        <taxon>Ecdysozoa</taxon>
        <taxon>Arthropoda</taxon>
        <taxon>Hexapoda</taxon>
        <taxon>Insecta</taxon>
        <taxon>Pterygota</taxon>
        <taxon>Neoptera</taxon>
        <taxon>Endopterygota</taxon>
        <taxon>Coleoptera</taxon>
        <taxon>Polyphaga</taxon>
        <taxon>Cucujiformia</taxon>
        <taxon>Chrysomeloidea</taxon>
        <taxon>Cerambycidae</taxon>
        <taxon>Cerambycinae</taxon>
        <taxon>Callichromatini</taxon>
        <taxon>Aromia</taxon>
    </lineage>
</organism>
<sequence length="159" mass="17424">MIDLESDLVDIEDQKKFEAEDLQIGDFEGTAGQSVGAEPFMKSELSPEAPVYVPPPLRDVTNAKSASQAKAGAGAKEPQCSRYSRRSVRQVSSAPNSPRPILGTKLSFPRPILGRRSEGEKDEADEYIGKEFRSMTRSFSKMKLRDENQPSGSKDGTSL</sequence>
<comment type="caution">
    <text evidence="2">The sequence shown here is derived from an EMBL/GenBank/DDBJ whole genome shotgun (WGS) entry which is preliminary data.</text>
</comment>
<name>A0AAV8XPU3_9CUCU</name>
<reference evidence="2" key="1">
    <citation type="journal article" date="2023" name="Insect Mol. Biol.">
        <title>Genome sequencing provides insights into the evolution of gene families encoding plant cell wall-degrading enzymes in longhorned beetles.</title>
        <authorList>
            <person name="Shin N.R."/>
            <person name="Okamura Y."/>
            <person name="Kirsch R."/>
            <person name="Pauchet Y."/>
        </authorList>
    </citation>
    <scope>NUCLEOTIDE SEQUENCE</scope>
    <source>
        <strain evidence="2">AMC_N1</strain>
    </source>
</reference>
<proteinExistence type="predicted"/>
<dbReference type="AlphaFoldDB" id="A0AAV8XPU3"/>
<dbReference type="Proteomes" id="UP001162162">
    <property type="component" value="Unassembled WGS sequence"/>
</dbReference>
<accession>A0AAV8XPU3</accession>